<organism evidence="4 5">
    <name type="scientific">Natronoglycomyces albus</name>
    <dbReference type="NCBI Taxonomy" id="2811108"/>
    <lineage>
        <taxon>Bacteria</taxon>
        <taxon>Bacillati</taxon>
        <taxon>Actinomycetota</taxon>
        <taxon>Actinomycetes</taxon>
        <taxon>Glycomycetales</taxon>
        <taxon>Glycomycetaceae</taxon>
        <taxon>Natronoglycomyces</taxon>
    </lineage>
</organism>
<dbReference type="RefSeq" id="WP_213170457.1">
    <property type="nucleotide sequence ID" value="NZ_CP070496.1"/>
</dbReference>
<dbReference type="AlphaFoldDB" id="A0A895XM21"/>
<dbReference type="EMBL" id="CP070496">
    <property type="protein sequence ID" value="QSB04459.1"/>
    <property type="molecule type" value="Genomic_DNA"/>
</dbReference>
<evidence type="ECO:0000313" key="4">
    <source>
        <dbReference type="EMBL" id="QSB04459.1"/>
    </source>
</evidence>
<evidence type="ECO:0000256" key="2">
    <source>
        <dbReference type="ARBA" id="ARBA00022801"/>
    </source>
</evidence>
<evidence type="ECO:0000313" key="5">
    <source>
        <dbReference type="Proteomes" id="UP000662939"/>
    </source>
</evidence>
<reference evidence="4" key="1">
    <citation type="submission" date="2021-02" db="EMBL/GenBank/DDBJ databases">
        <title>Natronoglycomyces albus gen. nov., sp. nov, a haloalkaliphilic actinobacterium from a soda solonchak soil.</title>
        <authorList>
            <person name="Sorokin D.Y."/>
            <person name="Khijniak T.V."/>
            <person name="Zakharycheva A.P."/>
            <person name="Boueva O.V."/>
            <person name="Ariskina E.V."/>
            <person name="Hahnke R.L."/>
            <person name="Bunk B."/>
            <person name="Sproer C."/>
            <person name="Schumann P."/>
            <person name="Evtushenko L.I."/>
            <person name="Kublanov I.V."/>
        </authorList>
    </citation>
    <scope>NUCLEOTIDE SEQUENCE</scope>
    <source>
        <strain evidence="4">DSM 106290</strain>
    </source>
</reference>
<dbReference type="PANTHER" id="PTHR43736">
    <property type="entry name" value="ADP-RIBOSE PYROPHOSPHATASE"/>
    <property type="match status" value="1"/>
</dbReference>
<dbReference type="GO" id="GO:0016787">
    <property type="term" value="F:hydrolase activity"/>
    <property type="evidence" value="ECO:0007669"/>
    <property type="project" value="UniProtKB-KW"/>
</dbReference>
<sequence>MEPARHRVAVYVTRQRQGTTELLVFAHRDYPEAGIQVPAGGVDTNETLHSAATREVREETGIDVSLGEALGVQLLPHPTTGQRRITVFFHATTTQTPSQWTHTVVSDGEDNGLVFECRFIPIEEANLLGGLDEWLHLVPKNLVTN</sequence>
<protein>
    <submittedName>
        <fullName evidence="4">NUDIX hydrolase</fullName>
    </submittedName>
</protein>
<keyword evidence="5" id="KW-1185">Reference proteome</keyword>
<dbReference type="SUPFAM" id="SSF55811">
    <property type="entry name" value="Nudix"/>
    <property type="match status" value="1"/>
</dbReference>
<gene>
    <name evidence="4" type="ORF">JQS30_11775</name>
</gene>
<dbReference type="InterPro" id="IPR020084">
    <property type="entry name" value="NUDIX_hydrolase_CS"/>
</dbReference>
<dbReference type="InterPro" id="IPR015797">
    <property type="entry name" value="NUDIX_hydrolase-like_dom_sf"/>
</dbReference>
<proteinExistence type="inferred from homology"/>
<dbReference type="Proteomes" id="UP000662939">
    <property type="component" value="Chromosome"/>
</dbReference>
<name>A0A895XM21_9ACTN</name>
<feature type="domain" description="Nudix hydrolase" evidence="3">
    <location>
        <begin position="3"/>
        <end position="143"/>
    </location>
</feature>
<comment type="similarity">
    <text evidence="1">Belongs to the Nudix hydrolase family.</text>
</comment>
<keyword evidence="2 4" id="KW-0378">Hydrolase</keyword>
<dbReference type="KEGG" id="nav:JQS30_11775"/>
<dbReference type="PROSITE" id="PS51462">
    <property type="entry name" value="NUDIX"/>
    <property type="match status" value="1"/>
</dbReference>
<dbReference type="InterPro" id="IPR000086">
    <property type="entry name" value="NUDIX_hydrolase_dom"/>
</dbReference>
<accession>A0A895XM21</accession>
<evidence type="ECO:0000259" key="3">
    <source>
        <dbReference type="PROSITE" id="PS51462"/>
    </source>
</evidence>
<dbReference type="PROSITE" id="PS00893">
    <property type="entry name" value="NUDIX_BOX"/>
    <property type="match status" value="1"/>
</dbReference>
<dbReference type="Pfam" id="PF00293">
    <property type="entry name" value="NUDIX"/>
    <property type="match status" value="1"/>
</dbReference>
<evidence type="ECO:0000256" key="1">
    <source>
        <dbReference type="ARBA" id="ARBA00005582"/>
    </source>
</evidence>
<dbReference type="Gene3D" id="3.90.79.10">
    <property type="entry name" value="Nucleoside Triphosphate Pyrophosphohydrolase"/>
    <property type="match status" value="1"/>
</dbReference>
<dbReference type="PANTHER" id="PTHR43736:SF1">
    <property type="entry name" value="DIHYDRONEOPTERIN TRIPHOSPHATE DIPHOSPHATASE"/>
    <property type="match status" value="1"/>
</dbReference>
<dbReference type="CDD" id="cd04663">
    <property type="entry name" value="NUDIX_Hydrolase"/>
    <property type="match status" value="1"/>
</dbReference>